<dbReference type="EMBL" id="UAPV01000001">
    <property type="protein sequence ID" value="SPT70768.1"/>
    <property type="molecule type" value="Genomic_DNA"/>
</dbReference>
<sequence length="448" mass="49981">MTTVDVDLKYIWHPAAQMKDYEKFRPLAIKRAQGVYLYTEDGREILDIIGSWWCSLLGHCNERINKAVTEQLSNLEHVIFANLTHEGAARLVQRLSKILPPGLCKFNFADNGSSAVEMALKIAFQYCAQTGRERKIKFACLEEGYHGETIGALSVGSMDKYTAVYKPMMMESIHIKAPDCYRCPFNCTRDNCKALCLSSAKESIEKHAHELCALIVEPLLQGAAGMRVYPEIYLKGLHKICKDNDVLFIADEIATGFGRTGEMFACSKADISPDIMTLSKGLTAGYMPMSIVCTTQQIFDAFYDDYQKGVAFMHSHTYAGNPLGCACANAVLDIFEDENILDEARDSAAFLTQVLNDRFGGHKNVGEIRHIGLIHALELVADKDSKAAFDPKARTGYNIYRHALLEEGLLLRPIGDVLYFNPALNIKKEDLLKAVDKMSRSIDYVLGK</sequence>
<evidence type="ECO:0000256" key="3">
    <source>
        <dbReference type="ARBA" id="ARBA00005063"/>
    </source>
</evidence>
<evidence type="ECO:0000313" key="15">
    <source>
        <dbReference type="Proteomes" id="UP000250086"/>
    </source>
</evidence>
<evidence type="ECO:0000256" key="8">
    <source>
        <dbReference type="ARBA" id="ARBA00022691"/>
    </source>
</evidence>
<dbReference type="PANTHER" id="PTHR42684:SF17">
    <property type="entry name" value="ADENOSYLMETHIONINE-8-AMINO-7-OXONONANOATE AMINOTRANSFERASE"/>
    <property type="match status" value="1"/>
</dbReference>
<dbReference type="FunFam" id="3.40.640.10:FF:000078">
    <property type="entry name" value="Adenosylmethionine-8-amino-7-oxononanoate aminotransferase"/>
    <property type="match status" value="1"/>
</dbReference>
<dbReference type="InterPro" id="IPR005815">
    <property type="entry name" value="BioA"/>
</dbReference>
<comment type="subcellular location">
    <subcellularLocation>
        <location evidence="2 13">Cytoplasm</location>
    </subcellularLocation>
</comment>
<feature type="binding site" evidence="13">
    <location>
        <position position="315"/>
    </location>
    <ligand>
        <name>substrate</name>
    </ligand>
</feature>
<dbReference type="SUPFAM" id="SSF53383">
    <property type="entry name" value="PLP-dependent transferases"/>
    <property type="match status" value="1"/>
</dbReference>
<evidence type="ECO:0000256" key="12">
    <source>
        <dbReference type="ARBA" id="ARBA00060970"/>
    </source>
</evidence>
<comment type="catalytic activity">
    <reaction evidence="11 13">
        <text>(8S)-8-amino-7-oxononanoate + S-adenosyl-L-methionine = S-adenosyl-4-methylsulfanyl-2-oxobutanoate + (7R,8S)-7,8-diammoniononanoate</text>
        <dbReference type="Rhea" id="RHEA:16861"/>
        <dbReference type="ChEBI" id="CHEBI:16490"/>
        <dbReference type="ChEBI" id="CHEBI:59789"/>
        <dbReference type="ChEBI" id="CHEBI:149468"/>
        <dbReference type="ChEBI" id="CHEBI:149469"/>
        <dbReference type="EC" id="2.6.1.62"/>
    </reaction>
</comment>
<dbReference type="GO" id="GO:0009102">
    <property type="term" value="P:biotin biosynthetic process"/>
    <property type="evidence" value="ECO:0007669"/>
    <property type="project" value="UniProtKB-UniRule"/>
</dbReference>
<feature type="site" description="Participates in the substrate recognition with KAPA and in a stacking interaction with the adenine ring of SAM" evidence="13">
    <location>
        <position position="15"/>
    </location>
</feature>
<evidence type="ECO:0000256" key="7">
    <source>
        <dbReference type="ARBA" id="ARBA00022679"/>
    </source>
</evidence>
<name>A0A2X0VMN6_9GAMM</name>
<evidence type="ECO:0000256" key="11">
    <source>
        <dbReference type="ARBA" id="ARBA00048449"/>
    </source>
</evidence>
<dbReference type="Proteomes" id="UP000250086">
    <property type="component" value="Unassembled WGS sequence"/>
</dbReference>
<dbReference type="AlphaFoldDB" id="A0A2X0VMN6"/>
<dbReference type="Gene3D" id="3.40.640.10">
    <property type="entry name" value="Type I PLP-dependent aspartate aminotransferase-like (Major domain)"/>
    <property type="match status" value="1"/>
</dbReference>
<evidence type="ECO:0000256" key="6">
    <source>
        <dbReference type="ARBA" id="ARBA00022576"/>
    </source>
</evidence>
<comment type="cofactor">
    <cofactor evidence="1 13">
        <name>pyridoxal 5'-phosphate</name>
        <dbReference type="ChEBI" id="CHEBI:597326"/>
    </cofactor>
</comment>
<dbReference type="PANTHER" id="PTHR42684">
    <property type="entry name" value="ADENOSYLMETHIONINE-8-AMINO-7-OXONONANOATE AMINOTRANSFERASE"/>
    <property type="match status" value="1"/>
</dbReference>
<evidence type="ECO:0000256" key="13">
    <source>
        <dbReference type="HAMAP-Rule" id="MF_00834"/>
    </source>
</evidence>
<keyword evidence="7 13" id="KW-0808">Transferase</keyword>
<comment type="subunit">
    <text evidence="4 13">Homodimer.</text>
</comment>
<evidence type="ECO:0000256" key="2">
    <source>
        <dbReference type="ARBA" id="ARBA00004496"/>
    </source>
</evidence>
<gene>
    <name evidence="13 14" type="primary">bioA</name>
    <name evidence="14" type="ORF">NCTC13093_02192</name>
</gene>
<dbReference type="UniPathway" id="UPA00078">
    <property type="reaction ID" value="UER00160"/>
</dbReference>
<evidence type="ECO:0000256" key="1">
    <source>
        <dbReference type="ARBA" id="ARBA00001933"/>
    </source>
</evidence>
<comment type="pathway">
    <text evidence="3 13">Cofactor biosynthesis; biotin biosynthesis; 7,8-diaminononanoate from 8-amino-7-oxononanoate (SAM route): step 1/1.</text>
</comment>
<keyword evidence="15" id="KW-1185">Reference proteome</keyword>
<dbReference type="InterPro" id="IPR015424">
    <property type="entry name" value="PyrdxlP-dep_Trfase"/>
</dbReference>
<feature type="binding site" evidence="13">
    <location>
        <position position="52"/>
    </location>
    <ligand>
        <name>substrate</name>
    </ligand>
</feature>
<dbReference type="GO" id="GO:0004015">
    <property type="term" value="F:adenosylmethionine-8-amino-7-oxononanoate transaminase activity"/>
    <property type="evidence" value="ECO:0007669"/>
    <property type="project" value="UniProtKB-UniRule"/>
</dbReference>
<dbReference type="PIRSF" id="PIRSF000521">
    <property type="entry name" value="Transaminase_4ab_Lys_Orn"/>
    <property type="match status" value="1"/>
</dbReference>
<dbReference type="InterPro" id="IPR015421">
    <property type="entry name" value="PyrdxlP-dep_Trfase_major"/>
</dbReference>
<feature type="binding site" evidence="13">
    <location>
        <position position="145"/>
    </location>
    <ligand>
        <name>substrate</name>
    </ligand>
</feature>
<keyword evidence="5 13" id="KW-0963">Cytoplasm</keyword>
<reference evidence="14 15" key="1">
    <citation type="submission" date="2018-06" db="EMBL/GenBank/DDBJ databases">
        <authorList>
            <consortium name="Pathogen Informatics"/>
            <person name="Doyle S."/>
        </authorList>
    </citation>
    <scope>NUCLEOTIDE SEQUENCE [LARGE SCALE GENOMIC DNA]</scope>
    <source>
        <strain evidence="14 15">NCTC13093</strain>
    </source>
</reference>
<dbReference type="Gene3D" id="3.90.1150.10">
    <property type="entry name" value="Aspartate Aminotransferase, domain 1"/>
    <property type="match status" value="1"/>
</dbReference>
<feature type="binding site" evidence="13">
    <location>
        <position position="412"/>
    </location>
    <ligand>
        <name>substrate</name>
    </ligand>
</feature>
<dbReference type="GO" id="GO:0030170">
    <property type="term" value="F:pyridoxal phosphate binding"/>
    <property type="evidence" value="ECO:0007669"/>
    <property type="project" value="UniProtKB-UniRule"/>
</dbReference>
<keyword evidence="9 13" id="KW-0093">Biotin biosynthesis</keyword>
<evidence type="ECO:0000256" key="10">
    <source>
        <dbReference type="ARBA" id="ARBA00022898"/>
    </source>
</evidence>
<feature type="binding site" evidence="13">
    <location>
        <begin position="112"/>
        <end position="113"/>
    </location>
    <ligand>
        <name>pyridoxal 5'-phosphate</name>
        <dbReference type="ChEBI" id="CHEBI:597326"/>
    </ligand>
</feature>
<dbReference type="Pfam" id="PF00202">
    <property type="entry name" value="Aminotran_3"/>
    <property type="match status" value="1"/>
</dbReference>
<dbReference type="CDD" id="cd00610">
    <property type="entry name" value="OAT_like"/>
    <property type="match status" value="1"/>
</dbReference>
<dbReference type="InterPro" id="IPR015422">
    <property type="entry name" value="PyrdxlP-dep_Trfase_small"/>
</dbReference>
<dbReference type="HAMAP" id="MF_00834">
    <property type="entry name" value="BioA"/>
    <property type="match status" value="1"/>
</dbReference>
<dbReference type="RefSeq" id="WP_113744803.1">
    <property type="nucleotide sequence ID" value="NZ_UAPV01000001.1"/>
</dbReference>
<comment type="function">
    <text evidence="13">Catalyzes the transfer of the alpha-amino group from S-adenosyl-L-methionine (SAM) to 7-keto-8-aminopelargonic acid (KAPA) to form 7,8-diaminopelargonic acid (DAPA). It is the only aminotransferase known to utilize SAM as an amino donor.</text>
</comment>
<feature type="binding site" evidence="13">
    <location>
        <begin position="316"/>
        <end position="317"/>
    </location>
    <ligand>
        <name>pyridoxal 5'-phosphate</name>
        <dbReference type="ChEBI" id="CHEBI:597326"/>
    </ligand>
</feature>
<feature type="binding site" evidence="13">
    <location>
        <position position="251"/>
    </location>
    <ligand>
        <name>pyridoxal 5'-phosphate</name>
        <dbReference type="ChEBI" id="CHEBI:597326"/>
    </ligand>
</feature>
<keyword evidence="6 13" id="KW-0032">Aminotransferase</keyword>
<dbReference type="InterPro" id="IPR005814">
    <property type="entry name" value="Aminotrans_3"/>
</dbReference>
<dbReference type="GO" id="GO:0005737">
    <property type="term" value="C:cytoplasm"/>
    <property type="evidence" value="ECO:0007669"/>
    <property type="project" value="UniProtKB-SubCell"/>
</dbReference>
<feature type="modified residue" description="N6-(pyridoxal phosphate)lysine" evidence="13">
    <location>
        <position position="280"/>
    </location>
</feature>
<organism evidence="14 15">
    <name type="scientific">Anaerobiospirillum thomasii</name>
    <dbReference type="NCBI Taxonomy" id="179995"/>
    <lineage>
        <taxon>Bacteria</taxon>
        <taxon>Pseudomonadati</taxon>
        <taxon>Pseudomonadota</taxon>
        <taxon>Gammaproteobacteria</taxon>
        <taxon>Aeromonadales</taxon>
        <taxon>Succinivibrionaceae</taxon>
        <taxon>Anaerobiospirillum</taxon>
    </lineage>
</organism>
<keyword evidence="8 13" id="KW-0949">S-adenosyl-L-methionine</keyword>
<dbReference type="PROSITE" id="PS00600">
    <property type="entry name" value="AA_TRANSFER_CLASS_3"/>
    <property type="match status" value="1"/>
</dbReference>
<evidence type="ECO:0000256" key="9">
    <source>
        <dbReference type="ARBA" id="ARBA00022756"/>
    </source>
</evidence>
<protein>
    <recommendedName>
        <fullName evidence="13">Adenosylmethionine-8-amino-7-oxononanoate aminotransferase</fullName>
        <ecNumber evidence="13">2.6.1.62</ecNumber>
    </recommendedName>
    <alternativeName>
        <fullName evidence="13">7,8-diamino-pelargonic acid aminotransferase</fullName>
        <shortName evidence="13">DAPA AT</shortName>
        <shortName evidence="13">DAPA aminotransferase</shortName>
    </alternativeName>
    <alternativeName>
        <fullName evidence="13">7,8-diaminononanoate synthase</fullName>
        <shortName evidence="13">DANS</shortName>
    </alternativeName>
    <alternativeName>
        <fullName evidence="13">Diaminopelargonic acid synthase</fullName>
    </alternativeName>
</protein>
<keyword evidence="10 13" id="KW-0663">Pyridoxal phosphate</keyword>
<dbReference type="NCBIfam" id="TIGR00508">
    <property type="entry name" value="bioA"/>
    <property type="match status" value="1"/>
</dbReference>
<accession>A0A2X0VMN6</accession>
<dbReference type="EC" id="2.6.1.62" evidence="13"/>
<comment type="similarity">
    <text evidence="12 13">Belongs to the class-III pyridoxal-phosphate-dependent aminotransferase family. BioA subfamily.</text>
</comment>
<evidence type="ECO:0000256" key="5">
    <source>
        <dbReference type="ARBA" id="ARBA00022490"/>
    </source>
</evidence>
<proteinExistence type="inferred from homology"/>
<evidence type="ECO:0000313" key="14">
    <source>
        <dbReference type="EMBL" id="SPT70768.1"/>
    </source>
</evidence>
<feature type="binding site" evidence="13">
    <location>
        <position position="280"/>
    </location>
    <ligand>
        <name>substrate</name>
    </ligand>
</feature>
<dbReference type="InterPro" id="IPR049704">
    <property type="entry name" value="Aminotrans_3_PPA_site"/>
</dbReference>
<evidence type="ECO:0000256" key="4">
    <source>
        <dbReference type="ARBA" id="ARBA00011738"/>
    </source>
</evidence>